<reference evidence="3 4" key="1">
    <citation type="submission" date="2022-01" db="EMBL/GenBank/DDBJ databases">
        <title>Mariniradius saccharolyticus sp. nov., isolated from sediment of a river.</title>
        <authorList>
            <person name="Liu H."/>
        </authorList>
    </citation>
    <scope>NUCLEOTIDE SEQUENCE [LARGE SCALE GENOMIC DNA]</scope>
    <source>
        <strain evidence="3 4">RY-2</strain>
    </source>
</reference>
<keyword evidence="4" id="KW-1185">Reference proteome</keyword>
<proteinExistence type="predicted"/>
<organism evidence="3 4">
    <name type="scientific">Mariniradius sediminis</name>
    <dbReference type="NCBI Taxonomy" id="2909237"/>
    <lineage>
        <taxon>Bacteria</taxon>
        <taxon>Pseudomonadati</taxon>
        <taxon>Bacteroidota</taxon>
        <taxon>Cytophagia</taxon>
        <taxon>Cytophagales</taxon>
        <taxon>Cyclobacteriaceae</taxon>
        <taxon>Mariniradius</taxon>
    </lineage>
</organism>
<evidence type="ECO:0000256" key="1">
    <source>
        <dbReference type="SAM" id="SignalP"/>
    </source>
</evidence>
<feature type="chain" id="PRO_5045994640" evidence="1">
    <location>
        <begin position="21"/>
        <end position="187"/>
    </location>
</feature>
<feature type="signal peptide" evidence="1">
    <location>
        <begin position="1"/>
        <end position="20"/>
    </location>
</feature>
<comment type="caution">
    <text evidence="3">The sequence shown here is derived from an EMBL/GenBank/DDBJ whole genome shotgun (WGS) entry which is preliminary data.</text>
</comment>
<evidence type="ECO:0000313" key="3">
    <source>
        <dbReference type="EMBL" id="MCF1750051.1"/>
    </source>
</evidence>
<evidence type="ECO:0000313" key="4">
    <source>
        <dbReference type="Proteomes" id="UP001201449"/>
    </source>
</evidence>
<dbReference type="Pfam" id="PF18935">
    <property type="entry name" value="DUF5683"/>
    <property type="match status" value="1"/>
</dbReference>
<protein>
    <submittedName>
        <fullName evidence="3">DUF5683 domain-containing protein</fullName>
    </submittedName>
</protein>
<feature type="domain" description="DUF5683" evidence="2">
    <location>
        <begin position="40"/>
        <end position="187"/>
    </location>
</feature>
<sequence length="187" mass="21298">MKVLTLIALFVFCTFVNCKAQRLISDAQDTIKLELTQKDIKNPSKAMILSAILPGAGQIYNGKPWKVPIIYTGFAANIYFIEYNNRRYELFLDALAIYDQNPTSTDRPFPGLNREGLVRNIDYWRRNRDLNYFLFVGIYALNIVDAFVDAHLSAFDVTDDLSFKFEPNFEMLAAGGTVTGLSLKIKF</sequence>
<dbReference type="EMBL" id="JAKEVZ010000002">
    <property type="protein sequence ID" value="MCF1750051.1"/>
    <property type="molecule type" value="Genomic_DNA"/>
</dbReference>
<keyword evidence="1" id="KW-0732">Signal</keyword>
<accession>A0ABS9BSE4</accession>
<name>A0ABS9BSE4_9BACT</name>
<dbReference type="Proteomes" id="UP001201449">
    <property type="component" value="Unassembled WGS sequence"/>
</dbReference>
<dbReference type="RefSeq" id="WP_234860187.1">
    <property type="nucleotide sequence ID" value="NZ_JAKEVZ010000002.1"/>
</dbReference>
<evidence type="ECO:0000259" key="2">
    <source>
        <dbReference type="Pfam" id="PF18935"/>
    </source>
</evidence>
<gene>
    <name evidence="3" type="ORF">L0U89_03135</name>
</gene>
<dbReference type="InterPro" id="IPR043738">
    <property type="entry name" value="DUF5683"/>
</dbReference>